<feature type="domain" description="DUF2169" evidence="1">
    <location>
        <begin position="22"/>
        <end position="316"/>
    </location>
</feature>
<dbReference type="EMBL" id="UGTS01000004">
    <property type="protein sequence ID" value="SUC19090.1"/>
    <property type="molecule type" value="Genomic_DNA"/>
</dbReference>
<gene>
    <name evidence="2" type="ORF">NCTC11938_01068</name>
</gene>
<evidence type="ECO:0000313" key="2">
    <source>
        <dbReference type="EMBL" id="SUC19090.1"/>
    </source>
</evidence>
<dbReference type="AlphaFoldDB" id="A0A379FGI5"/>
<sequence length="351" mass="40264">MELINNAKHTVAKATVMIDKAGFEYLVVVIKATYHIPENNQLPRPIIPSQPLVYSDIYYGEVGKSAPIYDADFVLKKQKCDVIFNAKAFAPHKKPISQLIISVQVGDMIKKIAVFGQRNWCKEGGLYKPGVAEPFTEVPLHYGVAFGGKYYYKDEQISHSINPLGIGYFLSRKPNNKEIKMPQLECIDEQINTPESQINPIALSVLPRHYGERVKYAGTFDEKWRNETAPFLPRDFDERYFQSAPADQQIDFPIGNEVIVLNNIHPLRSKINFKLPRLNNIPVRFYQRQGEVVLFTPSVDTLYFEPEKDFFSVTWRCQLPIQNILDIEQILIGPRLDSYVSRQTYQSICKG</sequence>
<name>A0A379FGI5_PROMI</name>
<accession>A0A379FGI5</accession>
<dbReference type="Pfam" id="PF09937">
    <property type="entry name" value="DUF2169"/>
    <property type="match status" value="1"/>
</dbReference>
<reference evidence="2 3" key="1">
    <citation type="submission" date="2018-06" db="EMBL/GenBank/DDBJ databases">
        <authorList>
            <consortium name="Pathogen Informatics"/>
            <person name="Doyle S."/>
        </authorList>
    </citation>
    <scope>NUCLEOTIDE SEQUENCE [LARGE SCALE GENOMIC DNA]</scope>
    <source>
        <strain evidence="2 3">NCTC11938</strain>
    </source>
</reference>
<organism evidence="2 3">
    <name type="scientific">Proteus mirabilis</name>
    <dbReference type="NCBI Taxonomy" id="584"/>
    <lineage>
        <taxon>Bacteria</taxon>
        <taxon>Pseudomonadati</taxon>
        <taxon>Pseudomonadota</taxon>
        <taxon>Gammaproteobacteria</taxon>
        <taxon>Enterobacterales</taxon>
        <taxon>Morganellaceae</taxon>
        <taxon>Proteus</taxon>
    </lineage>
</organism>
<dbReference type="OMA" id="WWRAREL"/>
<dbReference type="RefSeq" id="WP_004244631.1">
    <property type="nucleotide sequence ID" value="NZ_CABMNS010000001.1"/>
</dbReference>
<evidence type="ECO:0000313" key="3">
    <source>
        <dbReference type="Proteomes" id="UP000254191"/>
    </source>
</evidence>
<proteinExistence type="predicted"/>
<dbReference type="Proteomes" id="UP000254191">
    <property type="component" value="Unassembled WGS sequence"/>
</dbReference>
<evidence type="ECO:0000259" key="1">
    <source>
        <dbReference type="Pfam" id="PF09937"/>
    </source>
</evidence>
<dbReference type="GeneID" id="6803337"/>
<dbReference type="InterPro" id="IPR018683">
    <property type="entry name" value="DUF2169"/>
</dbReference>
<protein>
    <submittedName>
        <fullName evidence="2">Uncharacterized protein conserved in bacteria</fullName>
    </submittedName>
</protein>